<feature type="domain" description="CheB-type methylesterase" evidence="9">
    <location>
        <begin position="150"/>
        <end position="340"/>
    </location>
</feature>
<evidence type="ECO:0000313" key="11">
    <source>
        <dbReference type="Proteomes" id="UP000266482"/>
    </source>
</evidence>
<dbReference type="GO" id="GO:0005737">
    <property type="term" value="C:cytoplasm"/>
    <property type="evidence" value="ECO:0007669"/>
    <property type="project" value="UniProtKB-SubCell"/>
</dbReference>
<evidence type="ECO:0000259" key="9">
    <source>
        <dbReference type="PROSITE" id="PS50122"/>
    </source>
</evidence>
<evidence type="ECO:0000256" key="1">
    <source>
        <dbReference type="ARBA" id="ARBA00022490"/>
    </source>
</evidence>
<dbReference type="PANTHER" id="PTHR42872">
    <property type="entry name" value="PROTEIN-GLUTAMATE METHYLESTERASE/PROTEIN-GLUTAMINE GLUTAMINASE"/>
    <property type="match status" value="1"/>
</dbReference>
<dbReference type="EC" id="3.1.1.61" evidence="5"/>
<feature type="active site" evidence="5 6">
    <location>
        <position position="162"/>
    </location>
</feature>
<dbReference type="NCBIfam" id="NF009206">
    <property type="entry name" value="PRK12555.1"/>
    <property type="match status" value="1"/>
</dbReference>
<dbReference type="InterPro" id="IPR001789">
    <property type="entry name" value="Sig_transdc_resp-reg_receiver"/>
</dbReference>
<dbReference type="GO" id="GO:0050568">
    <property type="term" value="F:protein-glutamine glutaminase activity"/>
    <property type="evidence" value="ECO:0007669"/>
    <property type="project" value="UniProtKB-UniRule"/>
</dbReference>
<protein>
    <recommendedName>
        <fullName evidence="5">Protein-glutamate methylesterase/protein-glutamine glutaminase</fullName>
        <ecNumber evidence="5">3.1.1.61</ecNumber>
        <ecNumber evidence="5">3.5.1.44</ecNumber>
    </recommendedName>
</protein>
<dbReference type="Pfam" id="PF01339">
    <property type="entry name" value="CheB_methylest"/>
    <property type="match status" value="1"/>
</dbReference>
<dbReference type="SUPFAM" id="SSF52738">
    <property type="entry name" value="Methylesterase CheB, C-terminal domain"/>
    <property type="match status" value="1"/>
</dbReference>
<comment type="function">
    <text evidence="5">Involved in chemotaxis. Part of a chemotaxis signal transduction system that modulates chemotaxis in response to various stimuli. Catalyzes the demethylation of specific methylglutamate residues introduced into the chemoreceptors (methyl-accepting chemotaxis proteins or MCP) by CheR. Also mediates the irreversible deamidation of specific glutamine residues to glutamic acid.</text>
</comment>
<keyword evidence="1 5" id="KW-0963">Cytoplasm</keyword>
<dbReference type="GO" id="GO:0008984">
    <property type="term" value="F:protein-glutamate methylesterase activity"/>
    <property type="evidence" value="ECO:0007669"/>
    <property type="project" value="UniProtKB-UniRule"/>
</dbReference>
<dbReference type="PROSITE" id="PS50122">
    <property type="entry name" value="CHEB"/>
    <property type="match status" value="1"/>
</dbReference>
<comment type="domain">
    <text evidence="5">Contains a C-terminal catalytic domain, and an N-terminal region which modulates catalytic activity.</text>
</comment>
<dbReference type="EC" id="3.5.1.44" evidence="5"/>
<feature type="domain" description="Response regulatory" evidence="8">
    <location>
        <begin position="8"/>
        <end position="121"/>
    </location>
</feature>
<feature type="modified residue" description="4-aspartylphosphate" evidence="5 7">
    <location>
        <position position="59"/>
    </location>
</feature>
<dbReference type="PANTHER" id="PTHR42872:SF6">
    <property type="entry name" value="PROTEIN-GLUTAMATE METHYLESTERASE_PROTEIN-GLUTAMINE GLUTAMINASE"/>
    <property type="match status" value="1"/>
</dbReference>
<evidence type="ECO:0000259" key="8">
    <source>
        <dbReference type="PROSITE" id="PS50110"/>
    </source>
</evidence>
<sequence>MREKQRLKVLIVDDSRVYREVLVRGLSSDPDLHIVGTAVDPFDARDKLLELRPDVMICDIQMPKMDGIEFLKRLLPQYSLPVIVVSTVSTAVFDALQAGAVDFVCKPDVQSAFGVEQFLLQLIHKVKIAAQAKVSAAEDLPETKASPSGSFQMGQVIVLGASTGGTEAIASILSRLPAAMPGIVIVQHIPPLFSKMFADRLHVSTGFSVKEAQTGDLVEPGKVLIAPGDRHLRIRKSGTALQVECFEGERVNGHCPSIDVLFDSAAKICGSSAIGVLLTGMGYDGARGLLAMRRKGARTIGQDEPSSTVYGMPKAAYEIGAVEKQTSLERLPHILCSMLK</sequence>
<evidence type="ECO:0000256" key="7">
    <source>
        <dbReference type="PROSITE-ProRule" id="PRU00169"/>
    </source>
</evidence>
<evidence type="ECO:0000256" key="5">
    <source>
        <dbReference type="HAMAP-Rule" id="MF_00099"/>
    </source>
</evidence>
<evidence type="ECO:0000256" key="2">
    <source>
        <dbReference type="ARBA" id="ARBA00022500"/>
    </source>
</evidence>
<dbReference type="PIRSF" id="PIRSF000876">
    <property type="entry name" value="RR_chemtxs_CheB"/>
    <property type="match status" value="1"/>
</dbReference>
<dbReference type="InterPro" id="IPR008248">
    <property type="entry name" value="CheB-like"/>
</dbReference>
<dbReference type="OrthoDB" id="9793421at2"/>
<reference evidence="10 11" key="1">
    <citation type="submission" date="2018-09" db="EMBL/GenBank/DDBJ databases">
        <title>Paenibacillus aracenensis nov. sp. isolated from a cave in southern Spain.</title>
        <authorList>
            <person name="Jurado V."/>
            <person name="Gutierrez-Patricio S."/>
            <person name="Gonzalez-Pimentel J.L."/>
            <person name="Miller A.Z."/>
            <person name="Laiz L."/>
            <person name="Saiz-Jimenez C."/>
        </authorList>
    </citation>
    <scope>NUCLEOTIDE SEQUENCE [LARGE SCALE GENOMIC DNA]</scope>
    <source>
        <strain evidence="10 11">DSM 22867</strain>
    </source>
</reference>
<dbReference type="GO" id="GO:0006935">
    <property type="term" value="P:chemotaxis"/>
    <property type="evidence" value="ECO:0007669"/>
    <property type="project" value="UniProtKB-UniRule"/>
</dbReference>
<dbReference type="Gene3D" id="3.40.50.2300">
    <property type="match status" value="1"/>
</dbReference>
<comment type="catalytic activity">
    <reaction evidence="4 5">
        <text>[protein]-L-glutamate 5-O-methyl ester + H2O = L-glutamyl-[protein] + methanol + H(+)</text>
        <dbReference type="Rhea" id="RHEA:23236"/>
        <dbReference type="Rhea" id="RHEA-COMP:10208"/>
        <dbReference type="Rhea" id="RHEA-COMP:10311"/>
        <dbReference type="ChEBI" id="CHEBI:15377"/>
        <dbReference type="ChEBI" id="CHEBI:15378"/>
        <dbReference type="ChEBI" id="CHEBI:17790"/>
        <dbReference type="ChEBI" id="CHEBI:29973"/>
        <dbReference type="ChEBI" id="CHEBI:82795"/>
        <dbReference type="EC" id="3.1.1.61"/>
    </reaction>
</comment>
<name>A0A3A1UYV9_9BACL</name>
<evidence type="ECO:0000313" key="10">
    <source>
        <dbReference type="EMBL" id="RIX53687.1"/>
    </source>
</evidence>
<dbReference type="InterPro" id="IPR000673">
    <property type="entry name" value="Sig_transdc_resp-reg_Me-estase"/>
</dbReference>
<keyword evidence="5 7" id="KW-0597">Phosphoprotein</keyword>
<dbReference type="SUPFAM" id="SSF52172">
    <property type="entry name" value="CheY-like"/>
    <property type="match status" value="1"/>
</dbReference>
<dbReference type="AlphaFoldDB" id="A0A3A1UYV9"/>
<feature type="active site" evidence="5 6">
    <location>
        <position position="284"/>
    </location>
</feature>
<dbReference type="InterPro" id="IPR035909">
    <property type="entry name" value="CheB_C"/>
</dbReference>
<evidence type="ECO:0000256" key="3">
    <source>
        <dbReference type="ARBA" id="ARBA00022801"/>
    </source>
</evidence>
<comment type="similarity">
    <text evidence="5">Belongs to the CheB family.</text>
</comment>
<dbReference type="HAMAP" id="MF_00099">
    <property type="entry name" value="CheB_chemtxs"/>
    <property type="match status" value="1"/>
</dbReference>
<evidence type="ECO:0000256" key="4">
    <source>
        <dbReference type="ARBA" id="ARBA00048267"/>
    </source>
</evidence>
<dbReference type="RefSeq" id="WP_119599402.1">
    <property type="nucleotide sequence ID" value="NZ_QXQA01000004.1"/>
</dbReference>
<evidence type="ECO:0000256" key="6">
    <source>
        <dbReference type="PROSITE-ProRule" id="PRU00050"/>
    </source>
</evidence>
<comment type="catalytic activity">
    <reaction evidence="5">
        <text>L-glutaminyl-[protein] + H2O = L-glutamyl-[protein] + NH4(+)</text>
        <dbReference type="Rhea" id="RHEA:16441"/>
        <dbReference type="Rhea" id="RHEA-COMP:10207"/>
        <dbReference type="Rhea" id="RHEA-COMP:10208"/>
        <dbReference type="ChEBI" id="CHEBI:15377"/>
        <dbReference type="ChEBI" id="CHEBI:28938"/>
        <dbReference type="ChEBI" id="CHEBI:29973"/>
        <dbReference type="ChEBI" id="CHEBI:30011"/>
        <dbReference type="EC" id="3.5.1.44"/>
    </reaction>
</comment>
<dbReference type="CDD" id="cd16432">
    <property type="entry name" value="CheB_Rec"/>
    <property type="match status" value="1"/>
</dbReference>
<keyword evidence="11" id="KW-1185">Reference proteome</keyword>
<dbReference type="CDD" id="cd17541">
    <property type="entry name" value="REC_CheB-like"/>
    <property type="match status" value="1"/>
</dbReference>
<keyword evidence="3 5" id="KW-0378">Hydrolase</keyword>
<gene>
    <name evidence="5" type="primary">cheB</name>
    <name evidence="10" type="ORF">D3P08_09710</name>
</gene>
<comment type="PTM">
    <text evidence="5">Phosphorylated by CheA. Phosphorylation of the N-terminal regulatory domain activates the methylesterase activity.</text>
</comment>
<organism evidence="10 11">
    <name type="scientific">Paenibacillus nanensis</name>
    <dbReference type="NCBI Taxonomy" id="393251"/>
    <lineage>
        <taxon>Bacteria</taxon>
        <taxon>Bacillati</taxon>
        <taxon>Bacillota</taxon>
        <taxon>Bacilli</taxon>
        <taxon>Bacillales</taxon>
        <taxon>Paenibacillaceae</taxon>
        <taxon>Paenibacillus</taxon>
    </lineage>
</organism>
<dbReference type="PROSITE" id="PS50110">
    <property type="entry name" value="RESPONSE_REGULATORY"/>
    <property type="match status" value="1"/>
</dbReference>
<proteinExistence type="inferred from homology"/>
<dbReference type="InterPro" id="IPR011006">
    <property type="entry name" value="CheY-like_superfamily"/>
</dbReference>
<dbReference type="Pfam" id="PF00072">
    <property type="entry name" value="Response_reg"/>
    <property type="match status" value="1"/>
</dbReference>
<comment type="caution">
    <text evidence="10">The sequence shown here is derived from an EMBL/GenBank/DDBJ whole genome shotgun (WGS) entry which is preliminary data.</text>
</comment>
<comment type="subcellular location">
    <subcellularLocation>
        <location evidence="5">Cytoplasm</location>
    </subcellularLocation>
</comment>
<dbReference type="EMBL" id="QXQA01000004">
    <property type="protein sequence ID" value="RIX53687.1"/>
    <property type="molecule type" value="Genomic_DNA"/>
</dbReference>
<feature type="active site" evidence="5 6">
    <location>
        <position position="188"/>
    </location>
</feature>
<dbReference type="Proteomes" id="UP000266482">
    <property type="component" value="Unassembled WGS sequence"/>
</dbReference>
<dbReference type="Gene3D" id="3.40.50.180">
    <property type="entry name" value="Methylesterase CheB, C-terminal domain"/>
    <property type="match status" value="1"/>
</dbReference>
<dbReference type="GO" id="GO:0000156">
    <property type="term" value="F:phosphorelay response regulator activity"/>
    <property type="evidence" value="ECO:0007669"/>
    <property type="project" value="InterPro"/>
</dbReference>
<accession>A0A3A1UYV9</accession>
<keyword evidence="2 5" id="KW-0145">Chemotaxis</keyword>
<dbReference type="SMART" id="SM00448">
    <property type="entry name" value="REC"/>
    <property type="match status" value="1"/>
</dbReference>
<dbReference type="NCBIfam" id="NF001965">
    <property type="entry name" value="PRK00742.1"/>
    <property type="match status" value="1"/>
</dbReference>